<keyword evidence="2" id="KW-1185">Reference proteome</keyword>
<reference evidence="1 2" key="1">
    <citation type="journal article" date="2019" name="Commun. Biol.">
        <title>The bagworm genome reveals a unique fibroin gene that provides high tensile strength.</title>
        <authorList>
            <person name="Kono N."/>
            <person name="Nakamura H."/>
            <person name="Ohtoshi R."/>
            <person name="Tomita M."/>
            <person name="Numata K."/>
            <person name="Arakawa K."/>
        </authorList>
    </citation>
    <scope>NUCLEOTIDE SEQUENCE [LARGE SCALE GENOMIC DNA]</scope>
</reference>
<protein>
    <submittedName>
        <fullName evidence="1">Uncharacterized protein</fullName>
    </submittedName>
</protein>
<organism evidence="1 2">
    <name type="scientific">Eumeta variegata</name>
    <name type="common">Bagworm moth</name>
    <name type="synonym">Eumeta japonica</name>
    <dbReference type="NCBI Taxonomy" id="151549"/>
    <lineage>
        <taxon>Eukaryota</taxon>
        <taxon>Metazoa</taxon>
        <taxon>Ecdysozoa</taxon>
        <taxon>Arthropoda</taxon>
        <taxon>Hexapoda</taxon>
        <taxon>Insecta</taxon>
        <taxon>Pterygota</taxon>
        <taxon>Neoptera</taxon>
        <taxon>Endopterygota</taxon>
        <taxon>Lepidoptera</taxon>
        <taxon>Glossata</taxon>
        <taxon>Ditrysia</taxon>
        <taxon>Tineoidea</taxon>
        <taxon>Psychidae</taxon>
        <taxon>Oiketicinae</taxon>
        <taxon>Eumeta</taxon>
    </lineage>
</organism>
<dbReference type="AlphaFoldDB" id="A0A4C1SCC7"/>
<comment type="caution">
    <text evidence="1">The sequence shown here is derived from an EMBL/GenBank/DDBJ whole genome shotgun (WGS) entry which is preliminary data.</text>
</comment>
<name>A0A4C1SCC7_EUMVA</name>
<evidence type="ECO:0000313" key="1">
    <source>
        <dbReference type="EMBL" id="GBO98847.1"/>
    </source>
</evidence>
<sequence length="202" mass="20982">MFRPLGAVGQQTRRPATAARPLSVLFACAQVHQMSPYTAKGHSSATHSFPSRVTAHITVAAMPLSGPAAGTAPVALFTRSHTANTCRRPCASPTDIIAREASAPYIIVTSGAAAADGGRRAPAECAQKAGAGRVRAAPAPAPRRLMHMQAEAAPPRHGLVSHPAPPSIFAYLSFIKLLRSDRSGDEQGARSESPLATSFCSP</sequence>
<dbReference type="EMBL" id="BGZK01000001">
    <property type="protein sequence ID" value="GBO98847.1"/>
    <property type="molecule type" value="Genomic_DNA"/>
</dbReference>
<dbReference type="Proteomes" id="UP000299102">
    <property type="component" value="Unassembled WGS sequence"/>
</dbReference>
<evidence type="ECO:0000313" key="2">
    <source>
        <dbReference type="Proteomes" id="UP000299102"/>
    </source>
</evidence>
<gene>
    <name evidence="1" type="ORF">EVAR_299_1</name>
</gene>
<accession>A0A4C1SCC7</accession>
<proteinExistence type="predicted"/>